<organism evidence="2 3">
    <name type="scientific">Hypsibius exemplaris</name>
    <name type="common">Freshwater tardigrade</name>
    <dbReference type="NCBI Taxonomy" id="2072580"/>
    <lineage>
        <taxon>Eukaryota</taxon>
        <taxon>Metazoa</taxon>
        <taxon>Ecdysozoa</taxon>
        <taxon>Tardigrada</taxon>
        <taxon>Eutardigrada</taxon>
        <taxon>Parachela</taxon>
        <taxon>Hypsibioidea</taxon>
        <taxon>Hypsibiidae</taxon>
        <taxon>Hypsibius</taxon>
    </lineage>
</organism>
<dbReference type="Proteomes" id="UP000192578">
    <property type="component" value="Unassembled WGS sequence"/>
</dbReference>
<evidence type="ECO:0000313" key="3">
    <source>
        <dbReference type="Proteomes" id="UP000192578"/>
    </source>
</evidence>
<dbReference type="AlphaFoldDB" id="A0A1W0X417"/>
<evidence type="ECO:0000256" key="1">
    <source>
        <dbReference type="SAM" id="Coils"/>
    </source>
</evidence>
<accession>A0A1W0X417</accession>
<evidence type="ECO:0000313" key="2">
    <source>
        <dbReference type="EMBL" id="OQV22052.1"/>
    </source>
</evidence>
<reference evidence="3" key="1">
    <citation type="submission" date="2017-01" db="EMBL/GenBank/DDBJ databases">
        <title>Comparative genomics of anhydrobiosis in the tardigrade Hypsibius dujardini.</title>
        <authorList>
            <person name="Yoshida Y."/>
            <person name="Koutsovoulos G."/>
            <person name="Laetsch D."/>
            <person name="Stevens L."/>
            <person name="Kumar S."/>
            <person name="Horikawa D."/>
            <person name="Ishino K."/>
            <person name="Komine S."/>
            <person name="Tomita M."/>
            <person name="Blaxter M."/>
            <person name="Arakawa K."/>
        </authorList>
    </citation>
    <scope>NUCLEOTIDE SEQUENCE [LARGE SCALE GENOMIC DNA]</scope>
    <source>
        <strain evidence="3">Z151</strain>
    </source>
</reference>
<protein>
    <submittedName>
        <fullName evidence="2">Uncharacterized protein</fullName>
    </submittedName>
</protein>
<sequence length="166" mass="18633">MLAQYTPFPAQSSGGGFPGSIVHGGTPVYLDLNGPSYSPSTSARFDSHVDNYIVGENRTQRPYLMSHFTSPPTHHYGPATPYTPALFPNSNDPTEEILNYSVVSIKVLKNKLEQQESEFQSLSEQAKLVLERNPKHVKVEKKNPVLLRMLESRTCLMRFVKECVFC</sequence>
<proteinExistence type="predicted"/>
<name>A0A1W0X417_HYPEX</name>
<gene>
    <name evidence="2" type="ORF">BV898_03899</name>
</gene>
<keyword evidence="3" id="KW-1185">Reference proteome</keyword>
<keyword evidence="1" id="KW-0175">Coiled coil</keyword>
<dbReference type="EMBL" id="MTYJ01000019">
    <property type="protein sequence ID" value="OQV22052.1"/>
    <property type="molecule type" value="Genomic_DNA"/>
</dbReference>
<comment type="caution">
    <text evidence="2">The sequence shown here is derived from an EMBL/GenBank/DDBJ whole genome shotgun (WGS) entry which is preliminary data.</text>
</comment>
<feature type="coiled-coil region" evidence="1">
    <location>
        <begin position="105"/>
        <end position="132"/>
    </location>
</feature>